<protein>
    <submittedName>
        <fullName evidence="2">tRNA threonylcarbamoyladenosine biosynthesis protein TsaB</fullName>
    </submittedName>
</protein>
<dbReference type="Proteomes" id="UP000323144">
    <property type="component" value="Chromosome"/>
</dbReference>
<dbReference type="InterPro" id="IPR043129">
    <property type="entry name" value="ATPase_NBD"/>
</dbReference>
<dbReference type="InterPro" id="IPR022496">
    <property type="entry name" value="T6A_TsaB"/>
</dbReference>
<dbReference type="KEGG" id="schi:SCHIN_v1c02990"/>
<proteinExistence type="predicted"/>
<evidence type="ECO:0000313" key="2">
    <source>
        <dbReference type="EMBL" id="QEH61496.1"/>
    </source>
</evidence>
<dbReference type="GO" id="GO:0002949">
    <property type="term" value="P:tRNA threonylcarbamoyladenosine modification"/>
    <property type="evidence" value="ECO:0007669"/>
    <property type="project" value="InterPro"/>
</dbReference>
<sequence>MNLFIDTTNNNLILILENKNQIIDSVYKTNQMRISDIVMDELKNMLDKNNLKIKEIDSVYCSNGPGSYTGVRVGITIAKTLKILNPSLKVFTLSSLAFQAGNDNVISLLDAKGKKFYIGIYESGVCKIADQLIPEDYLEEFKDQFGDFEIRSDYKDIDYINNYLSLKEKFELNDDVEKIEPIYIKNFI</sequence>
<dbReference type="Pfam" id="PF00814">
    <property type="entry name" value="TsaD"/>
    <property type="match status" value="1"/>
</dbReference>
<keyword evidence="3" id="KW-1185">Reference proteome</keyword>
<dbReference type="Gene3D" id="3.30.420.200">
    <property type="match status" value="1"/>
</dbReference>
<name>A0A5B9Y4A0_9MOLU</name>
<dbReference type="EMBL" id="CP043026">
    <property type="protein sequence ID" value="QEH61496.1"/>
    <property type="molecule type" value="Genomic_DNA"/>
</dbReference>
<evidence type="ECO:0000313" key="3">
    <source>
        <dbReference type="Proteomes" id="UP000323144"/>
    </source>
</evidence>
<gene>
    <name evidence="2" type="primary">tsaB</name>
    <name evidence="2" type="ORF">SCHIN_v1c02990</name>
</gene>
<dbReference type="Gene3D" id="3.30.420.40">
    <property type="match status" value="1"/>
</dbReference>
<feature type="domain" description="Gcp-like" evidence="1">
    <location>
        <begin position="35"/>
        <end position="127"/>
    </location>
</feature>
<dbReference type="RefSeq" id="WP_166507889.1">
    <property type="nucleotide sequence ID" value="NZ_CP043026.1"/>
</dbReference>
<evidence type="ECO:0000259" key="1">
    <source>
        <dbReference type="Pfam" id="PF00814"/>
    </source>
</evidence>
<dbReference type="NCBIfam" id="TIGR03725">
    <property type="entry name" value="T6A_YeaZ"/>
    <property type="match status" value="1"/>
</dbReference>
<dbReference type="SUPFAM" id="SSF53067">
    <property type="entry name" value="Actin-like ATPase domain"/>
    <property type="match status" value="1"/>
</dbReference>
<dbReference type="AlphaFoldDB" id="A0A5B9Y4A0"/>
<reference evidence="2 3" key="1">
    <citation type="submission" date="2019-08" db="EMBL/GenBank/DDBJ databases">
        <title>Complete genome sequence of Spiroplasma chinense CCH (DSM 19755).</title>
        <authorList>
            <person name="Shen H.-Y."/>
            <person name="Lin Y.-C."/>
            <person name="Chou L."/>
            <person name="Kuo C.-H."/>
        </authorList>
    </citation>
    <scope>NUCLEOTIDE SEQUENCE [LARGE SCALE GENOMIC DNA]</scope>
    <source>
        <strain evidence="2 3">CCH</strain>
    </source>
</reference>
<organism evidence="2 3">
    <name type="scientific">Spiroplasma chinense</name>
    <dbReference type="NCBI Taxonomy" id="216932"/>
    <lineage>
        <taxon>Bacteria</taxon>
        <taxon>Bacillati</taxon>
        <taxon>Mycoplasmatota</taxon>
        <taxon>Mollicutes</taxon>
        <taxon>Entomoplasmatales</taxon>
        <taxon>Spiroplasmataceae</taxon>
        <taxon>Spiroplasma</taxon>
    </lineage>
</organism>
<accession>A0A5B9Y4A0</accession>
<dbReference type="InterPro" id="IPR000905">
    <property type="entry name" value="Gcp-like_dom"/>
</dbReference>